<gene>
    <name evidence="3" type="primary">LOC104612504</name>
</gene>
<organism evidence="2 3">
    <name type="scientific">Nelumbo nucifera</name>
    <name type="common">Sacred lotus</name>
    <dbReference type="NCBI Taxonomy" id="4432"/>
    <lineage>
        <taxon>Eukaryota</taxon>
        <taxon>Viridiplantae</taxon>
        <taxon>Streptophyta</taxon>
        <taxon>Embryophyta</taxon>
        <taxon>Tracheophyta</taxon>
        <taxon>Spermatophyta</taxon>
        <taxon>Magnoliopsida</taxon>
        <taxon>Proteales</taxon>
        <taxon>Nelumbonaceae</taxon>
        <taxon>Nelumbo</taxon>
    </lineage>
</organism>
<dbReference type="OrthoDB" id="651546at2759"/>
<accession>A0A1U8BAH9</accession>
<dbReference type="InParanoid" id="A0A1U8BAH9"/>
<sequence>MPTSSKNHRRGHEDKVVKMGKLTEKSSSFHGRSNLIPPQLLRPKTDPDLLSGRKFTVTAQETAPAKLTKLLLNVTIQRSLGAIQVVISPESTVSDLIAAAVRLYVKEGRRPFLPTTDPSAFDLHYSQFSLESLGREEKLITLGSRNFFLCPRKQQVGDATVLSSSSSSSSCSNQAEKASKIGVSWLRFMDFLL</sequence>
<evidence type="ECO:0000313" key="3">
    <source>
        <dbReference type="RefSeq" id="XP_010278240.1"/>
    </source>
</evidence>
<dbReference type="Proteomes" id="UP000189703">
    <property type="component" value="Unplaced"/>
</dbReference>
<dbReference type="OMA" id="CAKATAN"/>
<dbReference type="InterPro" id="IPR040358">
    <property type="entry name" value="At4g22758-like"/>
</dbReference>
<dbReference type="PANTHER" id="PTHR33270:SF24">
    <property type="entry name" value="EXPRESSED PROTEIN"/>
    <property type="match status" value="1"/>
</dbReference>
<evidence type="ECO:0000259" key="1">
    <source>
        <dbReference type="Pfam" id="PF23156"/>
    </source>
</evidence>
<evidence type="ECO:0000313" key="2">
    <source>
        <dbReference type="Proteomes" id="UP000189703"/>
    </source>
</evidence>
<dbReference type="PANTHER" id="PTHR33270">
    <property type="entry name" value="BNAC05G50380D PROTEIN"/>
    <property type="match status" value="1"/>
</dbReference>
<dbReference type="RefSeq" id="XP_010278240.1">
    <property type="nucleotide sequence ID" value="XM_010279938.2"/>
</dbReference>
<dbReference type="KEGG" id="nnu:104612504"/>
<keyword evidence="2" id="KW-1185">Reference proteome</keyword>
<proteinExistence type="predicted"/>
<dbReference type="InterPro" id="IPR055482">
    <property type="entry name" value="DUF7054"/>
</dbReference>
<reference evidence="3" key="1">
    <citation type="submission" date="2025-08" db="UniProtKB">
        <authorList>
            <consortium name="RefSeq"/>
        </authorList>
    </citation>
    <scope>IDENTIFICATION</scope>
</reference>
<protein>
    <submittedName>
        <fullName evidence="3">Uncharacterized protein At4g22758</fullName>
    </submittedName>
</protein>
<dbReference type="AlphaFoldDB" id="A0A1U8BAH9"/>
<dbReference type="STRING" id="4432.A0A1U8BAH9"/>
<name>A0A1U8BAH9_NELNU</name>
<dbReference type="eggNOG" id="KOG4197">
    <property type="taxonomic scope" value="Eukaryota"/>
</dbReference>
<dbReference type="GeneID" id="104612504"/>
<feature type="domain" description="DUF7054" evidence="1">
    <location>
        <begin position="66"/>
        <end position="150"/>
    </location>
</feature>
<dbReference type="Pfam" id="PF23156">
    <property type="entry name" value="DUF7054"/>
    <property type="match status" value="1"/>
</dbReference>
<dbReference type="FunCoup" id="A0A1U8BAH9">
    <property type="interactions" value="447"/>
</dbReference>